<dbReference type="CDD" id="cd06257">
    <property type="entry name" value="DnaJ"/>
    <property type="match status" value="1"/>
</dbReference>
<dbReference type="PANTHER" id="PTHR44743:SF5">
    <property type="entry name" value="CHAPERONE DNAJ-DOMAIN SUPERFAMILY PROTEIN"/>
    <property type="match status" value="1"/>
</dbReference>
<dbReference type="OrthoDB" id="10250354at2759"/>
<reference evidence="2 3" key="1">
    <citation type="submission" date="2019-05" db="EMBL/GenBank/DDBJ databases">
        <title>Mikania micrantha, genome provides insights into the molecular mechanism of rapid growth.</title>
        <authorList>
            <person name="Liu B."/>
        </authorList>
    </citation>
    <scope>NUCLEOTIDE SEQUENCE [LARGE SCALE GENOMIC DNA]</scope>
    <source>
        <strain evidence="2">NLD-2019</strain>
        <tissue evidence="2">Leaf</tissue>
    </source>
</reference>
<evidence type="ECO:0000313" key="2">
    <source>
        <dbReference type="EMBL" id="KAD4584894.1"/>
    </source>
</evidence>
<evidence type="ECO:0000259" key="1">
    <source>
        <dbReference type="PROSITE" id="PS50076"/>
    </source>
</evidence>
<dbReference type="AlphaFoldDB" id="A0A5N6NAV9"/>
<evidence type="ECO:0000313" key="3">
    <source>
        <dbReference type="Proteomes" id="UP000326396"/>
    </source>
</evidence>
<proteinExistence type="predicted"/>
<dbReference type="InterPro" id="IPR001623">
    <property type="entry name" value="DnaJ_domain"/>
</dbReference>
<sequence length="233" mass="25757">MGGNGVKNINFYEILGLEKGCTEAELKNAYKKLALRWHPDRCSAFGNSNHVEEAKKKFQAIQEAYSVLSNANKRFLYDVGVYDSDDDDENGMADFLSEMADMMSQNKPSGNGEETFEELKDLFEEMFQSDIESLSSSSQTGSSASYSSLFSSCGESSGSHKRGSSEMSNTKVEDGLQGFCIGTGCHLDGGNGTPEEHHPEKEHHLEQIMDFSCNQQQNGCNFCCSLFSFNEMV</sequence>
<keyword evidence="3" id="KW-1185">Reference proteome</keyword>
<comment type="caution">
    <text evidence="2">The sequence shown here is derived from an EMBL/GenBank/DDBJ whole genome shotgun (WGS) entry which is preliminary data.</text>
</comment>
<organism evidence="2 3">
    <name type="scientific">Mikania micrantha</name>
    <name type="common">bitter vine</name>
    <dbReference type="NCBI Taxonomy" id="192012"/>
    <lineage>
        <taxon>Eukaryota</taxon>
        <taxon>Viridiplantae</taxon>
        <taxon>Streptophyta</taxon>
        <taxon>Embryophyta</taxon>
        <taxon>Tracheophyta</taxon>
        <taxon>Spermatophyta</taxon>
        <taxon>Magnoliopsida</taxon>
        <taxon>eudicotyledons</taxon>
        <taxon>Gunneridae</taxon>
        <taxon>Pentapetalae</taxon>
        <taxon>asterids</taxon>
        <taxon>campanulids</taxon>
        <taxon>Asterales</taxon>
        <taxon>Asteraceae</taxon>
        <taxon>Asteroideae</taxon>
        <taxon>Heliantheae alliance</taxon>
        <taxon>Eupatorieae</taxon>
        <taxon>Mikania</taxon>
    </lineage>
</organism>
<name>A0A5N6NAV9_9ASTR</name>
<dbReference type="EMBL" id="SZYD01000012">
    <property type="protein sequence ID" value="KAD4584894.1"/>
    <property type="molecule type" value="Genomic_DNA"/>
</dbReference>
<protein>
    <recommendedName>
        <fullName evidence="1">J domain-containing protein</fullName>
    </recommendedName>
</protein>
<dbReference type="SMART" id="SM00271">
    <property type="entry name" value="DnaJ"/>
    <property type="match status" value="1"/>
</dbReference>
<dbReference type="InterPro" id="IPR036869">
    <property type="entry name" value="J_dom_sf"/>
</dbReference>
<dbReference type="Gene3D" id="1.10.287.110">
    <property type="entry name" value="DnaJ domain"/>
    <property type="match status" value="1"/>
</dbReference>
<dbReference type="Pfam" id="PF00226">
    <property type="entry name" value="DnaJ"/>
    <property type="match status" value="1"/>
</dbReference>
<accession>A0A5N6NAV9</accession>
<feature type="domain" description="J" evidence="1">
    <location>
        <begin position="10"/>
        <end position="81"/>
    </location>
</feature>
<dbReference type="PRINTS" id="PR00625">
    <property type="entry name" value="JDOMAIN"/>
</dbReference>
<dbReference type="SUPFAM" id="SSF46565">
    <property type="entry name" value="Chaperone J-domain"/>
    <property type="match status" value="1"/>
</dbReference>
<dbReference type="Proteomes" id="UP000326396">
    <property type="component" value="Linkage Group LG2"/>
</dbReference>
<dbReference type="PANTHER" id="PTHR44743">
    <property type="entry name" value="PUTATIVE, EXPRESSED-RELATED"/>
    <property type="match status" value="1"/>
</dbReference>
<gene>
    <name evidence="2" type="ORF">E3N88_22495</name>
</gene>
<dbReference type="PROSITE" id="PS50076">
    <property type="entry name" value="DNAJ_2"/>
    <property type="match status" value="1"/>
</dbReference>